<dbReference type="InterPro" id="IPR013103">
    <property type="entry name" value="RVT_2"/>
</dbReference>
<feature type="domain" description="Retrotransposon Copia-like N-terminal" evidence="2">
    <location>
        <begin position="30"/>
        <end position="73"/>
    </location>
</feature>
<sequence length="613" mass="68008">MVSSSNQIPAAATAVNESGNTRAMRIQTVEVPGMIMISAPPNGNNWLSWSRSVRIALEGRDKLGFIDGSCVTPVTGTPQHKQWRIADCVVRTWILNTISKDIVNAFLTGHNKDSCFKLHGIPEWYKDLNEQRRKQGISGRAYIAAETEQKSGDKLDVAGNNLVSDLLEALRIMQNKIPTDPLSVNFVQEMDLRTKQLLALGKQIRNLYILEPSSFTFVPQHSPHSSTPESTPSSMHDTISDDLIHSPVIHPPNPVVPLRRSHKQSHHPPWLNDFICPSATSPLDSYTLTPSYCAFLVAFSTVQEPRSYKQAKGCPEWEEAMRQELQALENNELWAVVDLPPGTEPIGIAKSVTVRILLVVASASNWVLHQVDINNAFLHGYLNEDIYMTPPDGYSVSVGKSAHDHCLFVKNTAAGLLVLLTYVDDLLIASPSESLIIEVKKFLHDAFSIKDLGLARYFLGLEIARSADGTSVSQHKYIRDIVQDTGLLHSRPTSTPLPLGFKLTSQGDVVLADPEPYRRLVGRLLYLSFTRPDICYGVQQLSQFVHRPCHSHMDAAFHLVRYLKGCQDKGLFIPASNSSVLTGYCDADWASCTDSRRSLTGYSVFLGNALISW</sequence>
<reference evidence="3" key="1">
    <citation type="submission" date="2020-06" db="EMBL/GenBank/DDBJ databases">
        <authorList>
            <person name="Li T."/>
            <person name="Hu X."/>
            <person name="Zhang T."/>
            <person name="Song X."/>
            <person name="Zhang H."/>
            <person name="Dai N."/>
            <person name="Sheng W."/>
            <person name="Hou X."/>
            <person name="Wei L."/>
        </authorList>
    </citation>
    <scope>NUCLEOTIDE SEQUENCE</scope>
    <source>
        <strain evidence="3">G01</strain>
        <tissue evidence="3">Leaf</tissue>
    </source>
</reference>
<dbReference type="PANTHER" id="PTHR11439:SF511">
    <property type="match status" value="1"/>
</dbReference>
<reference evidence="3" key="2">
    <citation type="journal article" date="2024" name="Plant">
        <title>Genomic evolution and insights into agronomic trait innovations of Sesamum species.</title>
        <authorList>
            <person name="Miao H."/>
            <person name="Wang L."/>
            <person name="Qu L."/>
            <person name="Liu H."/>
            <person name="Sun Y."/>
            <person name="Le M."/>
            <person name="Wang Q."/>
            <person name="Wei S."/>
            <person name="Zheng Y."/>
            <person name="Lin W."/>
            <person name="Duan Y."/>
            <person name="Cao H."/>
            <person name="Xiong S."/>
            <person name="Wang X."/>
            <person name="Wei L."/>
            <person name="Li C."/>
            <person name="Ma Q."/>
            <person name="Ju M."/>
            <person name="Zhao R."/>
            <person name="Li G."/>
            <person name="Mu C."/>
            <person name="Tian Q."/>
            <person name="Mei H."/>
            <person name="Zhang T."/>
            <person name="Gao T."/>
            <person name="Zhang H."/>
        </authorList>
    </citation>
    <scope>NUCLEOTIDE SEQUENCE</scope>
    <source>
        <strain evidence="3">G01</strain>
    </source>
</reference>
<organism evidence="3">
    <name type="scientific">Sesamum angustifolium</name>
    <dbReference type="NCBI Taxonomy" id="2727405"/>
    <lineage>
        <taxon>Eukaryota</taxon>
        <taxon>Viridiplantae</taxon>
        <taxon>Streptophyta</taxon>
        <taxon>Embryophyta</taxon>
        <taxon>Tracheophyta</taxon>
        <taxon>Spermatophyta</taxon>
        <taxon>Magnoliopsida</taxon>
        <taxon>eudicotyledons</taxon>
        <taxon>Gunneridae</taxon>
        <taxon>Pentapetalae</taxon>
        <taxon>asterids</taxon>
        <taxon>lamiids</taxon>
        <taxon>Lamiales</taxon>
        <taxon>Pedaliaceae</taxon>
        <taxon>Sesamum</taxon>
    </lineage>
</organism>
<feature type="domain" description="Reverse transcriptase Ty1/copia-type" evidence="1">
    <location>
        <begin position="401"/>
        <end position="497"/>
    </location>
</feature>
<evidence type="ECO:0000259" key="2">
    <source>
        <dbReference type="Pfam" id="PF14244"/>
    </source>
</evidence>
<gene>
    <name evidence="3" type="ORF">Sangu_1140800</name>
</gene>
<dbReference type="InterPro" id="IPR029472">
    <property type="entry name" value="Copia-like_N"/>
</dbReference>
<proteinExistence type="predicted"/>
<comment type="caution">
    <text evidence="3">The sequence shown here is derived from an EMBL/GenBank/DDBJ whole genome shotgun (WGS) entry which is preliminary data.</text>
</comment>
<evidence type="ECO:0000313" key="3">
    <source>
        <dbReference type="EMBL" id="KAL0349130.1"/>
    </source>
</evidence>
<protein>
    <submittedName>
        <fullName evidence="3">Retrovirus-related Pol polyprotein from transposon RE1</fullName>
    </submittedName>
</protein>
<dbReference type="AlphaFoldDB" id="A0AAW2NZT4"/>
<feature type="domain" description="Reverse transcriptase Ty1/copia-type" evidence="1">
    <location>
        <begin position="350"/>
        <end position="396"/>
    </location>
</feature>
<dbReference type="InterPro" id="IPR043502">
    <property type="entry name" value="DNA/RNA_pol_sf"/>
</dbReference>
<accession>A0AAW2NZT4</accession>
<name>A0AAW2NZT4_9LAMI</name>
<dbReference type="EMBL" id="JACGWK010000006">
    <property type="protein sequence ID" value="KAL0349130.1"/>
    <property type="molecule type" value="Genomic_DNA"/>
</dbReference>
<dbReference type="SUPFAM" id="SSF56672">
    <property type="entry name" value="DNA/RNA polymerases"/>
    <property type="match status" value="1"/>
</dbReference>
<evidence type="ECO:0000259" key="1">
    <source>
        <dbReference type="Pfam" id="PF07727"/>
    </source>
</evidence>
<dbReference type="PANTHER" id="PTHR11439">
    <property type="entry name" value="GAG-POL-RELATED RETROTRANSPOSON"/>
    <property type="match status" value="1"/>
</dbReference>
<dbReference type="Pfam" id="PF14244">
    <property type="entry name" value="Retrotran_gag_3"/>
    <property type="match status" value="1"/>
</dbReference>
<dbReference type="Pfam" id="PF07727">
    <property type="entry name" value="RVT_2"/>
    <property type="match status" value="2"/>
</dbReference>